<organism evidence="1">
    <name type="scientific">marine metagenome</name>
    <dbReference type="NCBI Taxonomy" id="408172"/>
    <lineage>
        <taxon>unclassified sequences</taxon>
        <taxon>metagenomes</taxon>
        <taxon>ecological metagenomes</taxon>
    </lineage>
</organism>
<dbReference type="SUPFAM" id="SSF53383">
    <property type="entry name" value="PLP-dependent transferases"/>
    <property type="match status" value="1"/>
</dbReference>
<dbReference type="InterPro" id="IPR024551">
    <property type="entry name" value="AspAT_Ic"/>
</dbReference>
<dbReference type="AlphaFoldDB" id="A0A381PAB2"/>
<evidence type="ECO:0000313" key="1">
    <source>
        <dbReference type="EMBL" id="SUZ62433.1"/>
    </source>
</evidence>
<dbReference type="InterPro" id="IPR015422">
    <property type="entry name" value="PyrdxlP-dep_Trfase_small"/>
</dbReference>
<dbReference type="PANTHER" id="PTHR43799">
    <property type="entry name" value="AMINOTRANSFERASE, PUTATIVE-RELATED"/>
    <property type="match status" value="1"/>
</dbReference>
<proteinExistence type="predicted"/>
<dbReference type="EMBL" id="UINC01000869">
    <property type="protein sequence ID" value="SUZ62433.1"/>
    <property type="molecule type" value="Genomic_DNA"/>
</dbReference>
<dbReference type="InterPro" id="IPR015421">
    <property type="entry name" value="PyrdxlP-dep_Trfase_major"/>
</dbReference>
<protein>
    <recommendedName>
        <fullName evidence="2">Aminotransferase class I/classII domain-containing protein</fullName>
    </recommendedName>
</protein>
<name>A0A381PAB2_9ZZZZ</name>
<dbReference type="Gene3D" id="3.90.1150.10">
    <property type="entry name" value="Aspartate Aminotransferase, domain 1"/>
    <property type="match status" value="1"/>
</dbReference>
<dbReference type="Pfam" id="PF12897">
    <property type="entry name" value="Asp_aminotransf"/>
    <property type="match status" value="1"/>
</dbReference>
<dbReference type="InterPro" id="IPR015424">
    <property type="entry name" value="PyrdxlP-dep_Trfase"/>
</dbReference>
<dbReference type="PANTHER" id="PTHR43799:SF1">
    <property type="entry name" value="ASPARTATE AMINOTRANSFERASE"/>
    <property type="match status" value="1"/>
</dbReference>
<evidence type="ECO:0008006" key="2">
    <source>
        <dbReference type="Google" id="ProtNLM"/>
    </source>
</evidence>
<dbReference type="Gene3D" id="3.40.640.10">
    <property type="entry name" value="Type I PLP-dependent aspartate aminotransferase-like (Major domain)"/>
    <property type="match status" value="1"/>
</dbReference>
<reference evidence="1" key="1">
    <citation type="submission" date="2018-05" db="EMBL/GenBank/DDBJ databases">
        <authorList>
            <person name="Lanie J.A."/>
            <person name="Ng W.-L."/>
            <person name="Kazmierczak K.M."/>
            <person name="Andrzejewski T.M."/>
            <person name="Davidsen T.M."/>
            <person name="Wayne K.J."/>
            <person name="Tettelin H."/>
            <person name="Glass J.I."/>
            <person name="Rusch D."/>
            <person name="Podicherti R."/>
            <person name="Tsui H.-C.T."/>
            <person name="Winkler M.E."/>
        </authorList>
    </citation>
    <scope>NUCLEOTIDE SEQUENCE</scope>
</reference>
<dbReference type="GO" id="GO:0004069">
    <property type="term" value="F:L-aspartate:2-oxoglutarate aminotransferase activity"/>
    <property type="evidence" value="ECO:0007669"/>
    <property type="project" value="InterPro"/>
</dbReference>
<sequence>MNLENATREELQTLEQKLAANYQEYQDAGLKLDLTRGKPGAAQLDLADEMEGSLKDKMISESGTDLRNYGGLDGIPAARKLGSEMLGLRKSEVISGDHSSLTLMYLYMLHAYYHGSQGPDTAWVREGDVKFLAIVPGYDRHFTICEELGLQMVNVDMLDEGPDMDAVDDLVRNDSMIKGMWCVPKYSNPTGNVYSEEVVERIASLGKIAGSNFRVMWDNAYGVHDLFENPQQLANVMDYCRKYGTEDNLILTASTSKITYAGGGISFLGTSEKNLEHFRKRLSVMSIGPNKLNQQRQVLFLNNIEGVRAHMRKHAEILRPKFAMVQKHLESGLGGKGMGTWCNPEGGYFVSFDALPGLAQEIVRLAGEAGVKLTPAGATFPYTRDPNDRNIRLSPTFPSVEDLDLAMQIFVTCVQLASIRKRI</sequence>
<accession>A0A381PAB2</accession>
<gene>
    <name evidence="1" type="ORF">METZ01_LOCUS15287</name>
</gene>